<feature type="compositionally biased region" description="Acidic residues" evidence="2">
    <location>
        <begin position="212"/>
        <end position="224"/>
    </location>
</feature>
<protein>
    <submittedName>
        <fullName evidence="3">Psy4 protein</fullName>
    </submittedName>
</protein>
<evidence type="ECO:0000313" key="3">
    <source>
        <dbReference type="EMBL" id="GMM58960.1"/>
    </source>
</evidence>
<accession>A0AAV5S528</accession>
<feature type="compositionally biased region" description="Acidic residues" evidence="2">
    <location>
        <begin position="269"/>
        <end position="309"/>
    </location>
</feature>
<evidence type="ECO:0000256" key="1">
    <source>
        <dbReference type="ARBA" id="ARBA00009207"/>
    </source>
</evidence>
<feature type="region of interest" description="Disordered" evidence="2">
    <location>
        <begin position="211"/>
        <end position="352"/>
    </location>
</feature>
<evidence type="ECO:0000313" key="4">
    <source>
        <dbReference type="Proteomes" id="UP001377567"/>
    </source>
</evidence>
<sequence length="445" mass="48303">MEVMTDAKELGLEVRDEEAGHMHGIKSEALYAFLQKVALGAGKADEAQDDQCMALFRDTAVADVLGPLLEHVQITIPSELFLRSSAADQERIAHVCASLRDNFLQTDRYPFTIRRICELCFDPFRYFRPSELTKFVNALEKCCLVTTALDTSEASPDPEDHKKVELPCTDDDEDVSLVRIPWLDDSGTKVGPKFLRFLKEIDGIMSENFQLDADEEDEEDDMGGDGDIAMGGMPSTLTDDPDVIVEEYYEDPGKEDEYPGQGMLGGVDVGDDDEEDADDADYNGADDDEDNSTSEDEEADADADADENIDTATESKTPRKRKPTELDTFDYSDVSVTRLDDDLTTPKKHKQDDTLVIQSPVDMAAKAETVVATASISMAPEAGEGTPANIIPGPGAVPAITTGPSASDSVLFSPSAGPSHETPTSKILPITTEGVDNSPLGNKTR</sequence>
<dbReference type="Proteomes" id="UP001377567">
    <property type="component" value="Unassembled WGS sequence"/>
</dbReference>
<feature type="region of interest" description="Disordered" evidence="2">
    <location>
        <begin position="381"/>
        <end position="445"/>
    </location>
</feature>
<dbReference type="Pfam" id="PF09184">
    <property type="entry name" value="PPP4R2"/>
    <property type="match status" value="1"/>
</dbReference>
<dbReference type="EMBL" id="BTGD01000025">
    <property type="protein sequence ID" value="GMM58960.1"/>
    <property type="molecule type" value="Genomic_DNA"/>
</dbReference>
<dbReference type="PANTHER" id="PTHR16487:SF0">
    <property type="entry name" value="PROTEIN PHOSPHATASE 4 REGULATORY SUBUNIT 2-RELATED"/>
    <property type="match status" value="1"/>
</dbReference>
<keyword evidence="4" id="KW-1185">Reference proteome</keyword>
<dbReference type="InterPro" id="IPR015267">
    <property type="entry name" value="PPP4R2"/>
</dbReference>
<evidence type="ECO:0000256" key="2">
    <source>
        <dbReference type="SAM" id="MobiDB-lite"/>
    </source>
</evidence>
<dbReference type="PANTHER" id="PTHR16487">
    <property type="entry name" value="PPP4R2-RELATED PROTEIN"/>
    <property type="match status" value="1"/>
</dbReference>
<comment type="similarity">
    <text evidence="1">Belongs to the PPP4R2 family.</text>
</comment>
<feature type="compositionally biased region" description="Basic and acidic residues" evidence="2">
    <location>
        <begin position="338"/>
        <end position="352"/>
    </location>
</feature>
<dbReference type="AlphaFoldDB" id="A0AAV5S528"/>
<name>A0AAV5S528_MAUHU</name>
<dbReference type="GO" id="GO:0005737">
    <property type="term" value="C:cytoplasm"/>
    <property type="evidence" value="ECO:0007669"/>
    <property type="project" value="TreeGrafter"/>
</dbReference>
<comment type="caution">
    <text evidence="3">The sequence shown here is derived from an EMBL/GenBank/DDBJ whole genome shotgun (WGS) entry which is preliminary data.</text>
</comment>
<proteinExistence type="inferred from homology"/>
<dbReference type="GO" id="GO:0005634">
    <property type="term" value="C:nucleus"/>
    <property type="evidence" value="ECO:0007669"/>
    <property type="project" value="TreeGrafter"/>
</dbReference>
<dbReference type="GO" id="GO:0030289">
    <property type="term" value="C:protein phosphatase 4 complex"/>
    <property type="evidence" value="ECO:0007669"/>
    <property type="project" value="InterPro"/>
</dbReference>
<gene>
    <name evidence="3" type="ORF">DAKH74_055770</name>
</gene>
<dbReference type="GO" id="GO:0019888">
    <property type="term" value="F:protein phosphatase regulator activity"/>
    <property type="evidence" value="ECO:0007669"/>
    <property type="project" value="InterPro"/>
</dbReference>
<feature type="compositionally biased region" description="Acidic residues" evidence="2">
    <location>
        <begin position="239"/>
        <end position="250"/>
    </location>
</feature>
<reference evidence="3 4" key="1">
    <citation type="journal article" date="2023" name="Elife">
        <title>Identification of key yeast species and microbe-microbe interactions impacting larval growth of Drosophila in the wild.</title>
        <authorList>
            <person name="Mure A."/>
            <person name="Sugiura Y."/>
            <person name="Maeda R."/>
            <person name="Honda K."/>
            <person name="Sakurai N."/>
            <person name="Takahashi Y."/>
            <person name="Watada M."/>
            <person name="Katoh T."/>
            <person name="Gotoh A."/>
            <person name="Gotoh Y."/>
            <person name="Taniguchi I."/>
            <person name="Nakamura K."/>
            <person name="Hayashi T."/>
            <person name="Katayama T."/>
            <person name="Uemura T."/>
            <person name="Hattori Y."/>
        </authorList>
    </citation>
    <scope>NUCLEOTIDE SEQUENCE [LARGE SCALE GENOMIC DNA]</scope>
    <source>
        <strain evidence="3 4">KH-74</strain>
    </source>
</reference>
<feature type="compositionally biased region" description="Polar residues" evidence="2">
    <location>
        <begin position="402"/>
        <end position="412"/>
    </location>
</feature>
<organism evidence="3 4">
    <name type="scientific">Maudiozyma humilis</name>
    <name type="common">Sour dough yeast</name>
    <name type="synonym">Kazachstania humilis</name>
    <dbReference type="NCBI Taxonomy" id="51915"/>
    <lineage>
        <taxon>Eukaryota</taxon>
        <taxon>Fungi</taxon>
        <taxon>Dikarya</taxon>
        <taxon>Ascomycota</taxon>
        <taxon>Saccharomycotina</taxon>
        <taxon>Saccharomycetes</taxon>
        <taxon>Saccharomycetales</taxon>
        <taxon>Saccharomycetaceae</taxon>
        <taxon>Maudiozyma</taxon>
    </lineage>
</organism>